<comment type="caution">
    <text evidence="1">The sequence shown here is derived from an EMBL/GenBank/DDBJ whole genome shotgun (WGS) entry which is preliminary data.</text>
</comment>
<dbReference type="RefSeq" id="WP_165402816.1">
    <property type="nucleotide sequence ID" value="NZ_JAWJWH010000015.1"/>
</dbReference>
<proteinExistence type="predicted"/>
<gene>
    <name evidence="1" type="ORF">R1523_26765</name>
</gene>
<accession>A0ABU3YTD6</accession>
<reference evidence="2" key="1">
    <citation type="journal article" date="2023" name="Int. J. Mol. Sci.">
        <title>Genomic and Metabolic Characterization of Plant Growth-Promoting Rhizobacteria Isolated from Nodules of Clovers Grown in Non-Farmed Soil.</title>
        <authorList>
            <person name="Wojcik M."/>
            <person name="Koper P."/>
            <person name="Zebracki K."/>
            <person name="Marczak M."/>
            <person name="Mazur A."/>
        </authorList>
    </citation>
    <scope>NUCLEOTIDE SEQUENCE [LARGE SCALE GENOMIC DNA]</scope>
    <source>
        <strain evidence="2">KB12</strain>
    </source>
</reference>
<dbReference type="Proteomes" id="UP001187203">
    <property type="component" value="Unassembled WGS sequence"/>
</dbReference>
<dbReference type="EMBL" id="JAWJWI010000016">
    <property type="protein sequence ID" value="MDV4189105.1"/>
    <property type="molecule type" value="Genomic_DNA"/>
</dbReference>
<keyword evidence="2" id="KW-1185">Reference proteome</keyword>
<organism evidence="1 2">
    <name type="scientific">Rhizobium brockwellii</name>
    <dbReference type="NCBI Taxonomy" id="3019932"/>
    <lineage>
        <taxon>Bacteria</taxon>
        <taxon>Pseudomonadati</taxon>
        <taxon>Pseudomonadota</taxon>
        <taxon>Alphaproteobacteria</taxon>
        <taxon>Hyphomicrobiales</taxon>
        <taxon>Rhizobiaceae</taxon>
        <taxon>Rhizobium/Agrobacterium group</taxon>
        <taxon>Rhizobium</taxon>
    </lineage>
</organism>
<evidence type="ECO:0000313" key="1">
    <source>
        <dbReference type="EMBL" id="MDV4189105.1"/>
    </source>
</evidence>
<sequence length="56" mass="5809">MAAKDGSRTFPHIIANTATFEFHKTGASNIGASFTAIDASMVGVRKGADALLAELK</sequence>
<protein>
    <submittedName>
        <fullName evidence="1">Uncharacterized protein</fullName>
    </submittedName>
</protein>
<evidence type="ECO:0000313" key="2">
    <source>
        <dbReference type="Proteomes" id="UP001187203"/>
    </source>
</evidence>
<name>A0ABU3YTD6_9HYPH</name>